<name>X0XYJ6_9ZZZZ</name>
<dbReference type="InterPro" id="IPR036410">
    <property type="entry name" value="HSP_DnaJ_Cys-rich_dom_sf"/>
</dbReference>
<proteinExistence type="predicted"/>
<organism evidence="1">
    <name type="scientific">marine sediment metagenome</name>
    <dbReference type="NCBI Taxonomy" id="412755"/>
    <lineage>
        <taxon>unclassified sequences</taxon>
        <taxon>metagenomes</taxon>
        <taxon>ecological metagenomes</taxon>
    </lineage>
</organism>
<dbReference type="SUPFAM" id="SSF57938">
    <property type="entry name" value="DnaJ/Hsp40 cysteine-rich domain"/>
    <property type="match status" value="1"/>
</dbReference>
<dbReference type="AlphaFoldDB" id="X0XYJ6"/>
<accession>X0XYJ6</accession>
<sequence length="58" mass="6897">MMNKFDEWRYGAWPGEEEEENEPLRCEWCGGSGRTFFFDTICKRCGGSGYYEKLEEIK</sequence>
<evidence type="ECO:0000313" key="1">
    <source>
        <dbReference type="EMBL" id="GAG41663.1"/>
    </source>
</evidence>
<dbReference type="EMBL" id="BARS01041125">
    <property type="protein sequence ID" value="GAG41663.1"/>
    <property type="molecule type" value="Genomic_DNA"/>
</dbReference>
<comment type="caution">
    <text evidence="1">The sequence shown here is derived from an EMBL/GenBank/DDBJ whole genome shotgun (WGS) entry which is preliminary data.</text>
</comment>
<reference evidence="1" key="1">
    <citation type="journal article" date="2014" name="Front. Microbiol.">
        <title>High frequency of phylogenetically diverse reductive dehalogenase-homologous genes in deep subseafloor sedimentary metagenomes.</title>
        <authorList>
            <person name="Kawai M."/>
            <person name="Futagami T."/>
            <person name="Toyoda A."/>
            <person name="Takaki Y."/>
            <person name="Nishi S."/>
            <person name="Hori S."/>
            <person name="Arai W."/>
            <person name="Tsubouchi T."/>
            <person name="Morono Y."/>
            <person name="Uchiyama I."/>
            <person name="Ito T."/>
            <person name="Fujiyama A."/>
            <person name="Inagaki F."/>
            <person name="Takami H."/>
        </authorList>
    </citation>
    <scope>NUCLEOTIDE SEQUENCE</scope>
    <source>
        <strain evidence="1">Expedition CK06-06</strain>
    </source>
</reference>
<protein>
    <submittedName>
        <fullName evidence="1">Uncharacterized protein</fullName>
    </submittedName>
</protein>
<gene>
    <name evidence="1" type="ORF">S01H1_62594</name>
</gene>